<evidence type="ECO:0000256" key="5">
    <source>
        <dbReference type="ARBA" id="ARBA00022519"/>
    </source>
</evidence>
<keyword evidence="7 10" id="KW-1133">Transmembrane helix</keyword>
<dbReference type="AlphaFoldDB" id="A0A1N6K4D0"/>
<evidence type="ECO:0000256" key="2">
    <source>
        <dbReference type="ARBA" id="ARBA00009477"/>
    </source>
</evidence>
<dbReference type="InterPro" id="IPR058633">
    <property type="entry name" value="EmrA/FarA_HH"/>
</dbReference>
<comment type="subcellular location">
    <subcellularLocation>
        <location evidence="1">Cell inner membrane</location>
        <topology evidence="1">Single-pass membrane protein</topology>
    </subcellularLocation>
</comment>
<dbReference type="Gene3D" id="2.40.30.170">
    <property type="match status" value="1"/>
</dbReference>
<evidence type="ECO:0000256" key="3">
    <source>
        <dbReference type="ARBA" id="ARBA00022448"/>
    </source>
</evidence>
<gene>
    <name evidence="12" type="ORF">SAMN05444168_5992</name>
</gene>
<name>A0A1N6K4D0_9BURK</name>
<evidence type="ECO:0000313" key="13">
    <source>
        <dbReference type="Proteomes" id="UP000184693"/>
    </source>
</evidence>
<keyword evidence="4" id="KW-1003">Cell membrane</keyword>
<keyword evidence="5" id="KW-0997">Cell inner membrane</keyword>
<evidence type="ECO:0000259" key="11">
    <source>
        <dbReference type="Pfam" id="PF25885"/>
    </source>
</evidence>
<dbReference type="InterPro" id="IPR050739">
    <property type="entry name" value="MFP"/>
</dbReference>
<dbReference type="GO" id="GO:0046677">
    <property type="term" value="P:response to antibiotic"/>
    <property type="evidence" value="ECO:0007669"/>
    <property type="project" value="UniProtKB-ARBA"/>
</dbReference>
<evidence type="ECO:0000256" key="4">
    <source>
        <dbReference type="ARBA" id="ARBA00022475"/>
    </source>
</evidence>
<dbReference type="GO" id="GO:0015721">
    <property type="term" value="P:bile acid and bile salt transport"/>
    <property type="evidence" value="ECO:0007669"/>
    <property type="project" value="UniProtKB-ARBA"/>
</dbReference>
<feature type="region of interest" description="Disordered" evidence="9">
    <location>
        <begin position="388"/>
        <end position="408"/>
    </location>
</feature>
<dbReference type="PANTHER" id="PTHR30386">
    <property type="entry name" value="MEMBRANE FUSION SUBUNIT OF EMRAB-TOLC MULTIDRUG EFFLUX PUMP"/>
    <property type="match status" value="1"/>
</dbReference>
<dbReference type="EMBL" id="FSRM01000002">
    <property type="protein sequence ID" value="SIO51401.1"/>
    <property type="molecule type" value="Genomic_DNA"/>
</dbReference>
<dbReference type="Pfam" id="PF25885">
    <property type="entry name" value="HH_EMRA"/>
    <property type="match status" value="1"/>
</dbReference>
<evidence type="ECO:0000256" key="9">
    <source>
        <dbReference type="SAM" id="MobiDB-lite"/>
    </source>
</evidence>
<dbReference type="RefSeq" id="WP_074267895.1">
    <property type="nucleotide sequence ID" value="NZ_FSRM01000002.1"/>
</dbReference>
<dbReference type="Gene3D" id="2.40.50.100">
    <property type="match status" value="1"/>
</dbReference>
<evidence type="ECO:0000256" key="8">
    <source>
        <dbReference type="ARBA" id="ARBA00023136"/>
    </source>
</evidence>
<accession>A0A1N6K4D0</accession>
<keyword evidence="3" id="KW-0813">Transport</keyword>
<dbReference type="OrthoDB" id="9811754at2"/>
<feature type="region of interest" description="Disordered" evidence="9">
    <location>
        <begin position="356"/>
        <end position="375"/>
    </location>
</feature>
<keyword evidence="6 10" id="KW-0812">Transmembrane</keyword>
<dbReference type="Proteomes" id="UP000184693">
    <property type="component" value="Unassembled WGS sequence"/>
</dbReference>
<organism evidence="12 13">
    <name type="scientific">Paraburkholderia phenazinium</name>
    <dbReference type="NCBI Taxonomy" id="60549"/>
    <lineage>
        <taxon>Bacteria</taxon>
        <taxon>Pseudomonadati</taxon>
        <taxon>Pseudomonadota</taxon>
        <taxon>Betaproteobacteria</taxon>
        <taxon>Burkholderiales</taxon>
        <taxon>Burkholderiaceae</taxon>
        <taxon>Paraburkholderia</taxon>
    </lineage>
</organism>
<feature type="transmembrane region" description="Helical" evidence="10">
    <location>
        <begin position="27"/>
        <end position="48"/>
    </location>
</feature>
<reference evidence="12 13" key="1">
    <citation type="submission" date="2016-11" db="EMBL/GenBank/DDBJ databases">
        <authorList>
            <person name="Jaros S."/>
            <person name="Januszkiewicz K."/>
            <person name="Wedrychowicz H."/>
        </authorList>
    </citation>
    <scope>NUCLEOTIDE SEQUENCE [LARGE SCALE GENOMIC DNA]</scope>
    <source>
        <strain evidence="12 13">GAS86</strain>
    </source>
</reference>
<proteinExistence type="inferred from homology"/>
<evidence type="ECO:0000313" key="12">
    <source>
        <dbReference type="EMBL" id="SIO51401.1"/>
    </source>
</evidence>
<dbReference type="FunFam" id="2.40.30.170:FF:000003">
    <property type="entry name" value="Multidrug resistance protein A"/>
    <property type="match status" value="1"/>
</dbReference>
<protein>
    <submittedName>
        <fullName evidence="12">Membrane fusion protein, multidrug efflux system</fullName>
    </submittedName>
</protein>
<dbReference type="PANTHER" id="PTHR30386:SF19">
    <property type="entry name" value="MULTIDRUG EXPORT PROTEIN EMRA-RELATED"/>
    <property type="match status" value="1"/>
</dbReference>
<dbReference type="GO" id="GO:0005886">
    <property type="term" value="C:plasma membrane"/>
    <property type="evidence" value="ECO:0007669"/>
    <property type="project" value="UniProtKB-SubCell"/>
</dbReference>
<evidence type="ECO:0000256" key="1">
    <source>
        <dbReference type="ARBA" id="ARBA00004377"/>
    </source>
</evidence>
<evidence type="ECO:0000256" key="10">
    <source>
        <dbReference type="SAM" id="Phobius"/>
    </source>
</evidence>
<dbReference type="GO" id="GO:1990961">
    <property type="term" value="P:xenobiotic detoxification by transmembrane export across the plasma membrane"/>
    <property type="evidence" value="ECO:0007669"/>
    <property type="project" value="UniProtKB-ARBA"/>
</dbReference>
<evidence type="ECO:0000256" key="7">
    <source>
        <dbReference type="ARBA" id="ARBA00022989"/>
    </source>
</evidence>
<keyword evidence="8 10" id="KW-0472">Membrane</keyword>
<sequence>MSTENLPGERMAFAHRDPRKISRRNRLFMLLFGVAAVAAAAVGVNWFVSGRFFEETDNAYVAGNVVPIAAQVAGTAREVLVGNTQYVKAGQPLVRLDDTEARIALGQAEGDLIRAVRQTRSAQFANAMYRAAVDARAAELAQAEQALKARSGATVQVVSGDEYERAREAVAVAQANLAAARSQLASGLAASGSGNVEDDPAVSLAVQQLELAYVRLARTTLVAPVEGAVAQRAVQIGQPVAPGAQLMTVVPVRQLWIEANFKEGQVRNLRIGQPVSAVSDLYGSGMVFHGRIGGLSPGTGSAFSMLPPQNAAGNWIKVVQRVPVIVSLDPAELVAHPLRVGLSMVVSVDTHQRDGALASATDPAGASIAPVANDETEQADALARKLIEENDVSGSHDANGQRPGGASR</sequence>
<feature type="domain" description="Multidrug export protein EmrA/FarA alpha-helical hairpin" evidence="11">
    <location>
        <begin position="99"/>
        <end position="219"/>
    </location>
</feature>
<dbReference type="SUPFAM" id="SSF111369">
    <property type="entry name" value="HlyD-like secretion proteins"/>
    <property type="match status" value="1"/>
</dbReference>
<evidence type="ECO:0000256" key="6">
    <source>
        <dbReference type="ARBA" id="ARBA00022692"/>
    </source>
</evidence>
<comment type="similarity">
    <text evidence="2">Belongs to the membrane fusion protein (MFP) (TC 8.A.1) family.</text>
</comment>